<sequence>MTSTSIFVISTLLAVLVAAFPIEGGFQERIHREMQAAGISQATIDGIQKIADNYKEDFAEVKSNPEVAKAAFEKMRLDVDTYIKTAPAADQAAWKTFAQNLKAELEAHRPTVPS</sequence>
<dbReference type="EMBL" id="CAJGYM010000248">
    <property type="protein sequence ID" value="CAD6200187.1"/>
    <property type="molecule type" value="Genomic_DNA"/>
</dbReference>
<dbReference type="Proteomes" id="UP000835052">
    <property type="component" value="Unassembled WGS sequence"/>
</dbReference>
<comment type="caution">
    <text evidence="2">The sequence shown here is derived from an EMBL/GenBank/DDBJ whole genome shotgun (WGS) entry which is preliminary data.</text>
</comment>
<reference evidence="2" key="1">
    <citation type="submission" date="2020-10" db="EMBL/GenBank/DDBJ databases">
        <authorList>
            <person name="Kikuchi T."/>
        </authorList>
    </citation>
    <scope>NUCLEOTIDE SEQUENCE</scope>
    <source>
        <strain evidence="2">NKZ352</strain>
    </source>
</reference>
<organism evidence="2 3">
    <name type="scientific">Caenorhabditis auriculariae</name>
    <dbReference type="NCBI Taxonomy" id="2777116"/>
    <lineage>
        <taxon>Eukaryota</taxon>
        <taxon>Metazoa</taxon>
        <taxon>Ecdysozoa</taxon>
        <taxon>Nematoda</taxon>
        <taxon>Chromadorea</taxon>
        <taxon>Rhabditida</taxon>
        <taxon>Rhabditina</taxon>
        <taxon>Rhabditomorpha</taxon>
        <taxon>Rhabditoidea</taxon>
        <taxon>Rhabditidae</taxon>
        <taxon>Peloderinae</taxon>
        <taxon>Caenorhabditis</taxon>
    </lineage>
</organism>
<evidence type="ECO:0000256" key="1">
    <source>
        <dbReference type="SAM" id="SignalP"/>
    </source>
</evidence>
<evidence type="ECO:0000313" key="3">
    <source>
        <dbReference type="Proteomes" id="UP000835052"/>
    </source>
</evidence>
<protein>
    <recommendedName>
        <fullName evidence="4">SXP/RAL-2 family protein Ani s 5-like cation-binding domain-containing protein</fullName>
    </recommendedName>
</protein>
<evidence type="ECO:0000313" key="2">
    <source>
        <dbReference type="EMBL" id="CAD6200187.1"/>
    </source>
</evidence>
<evidence type="ECO:0008006" key="4">
    <source>
        <dbReference type="Google" id="ProtNLM"/>
    </source>
</evidence>
<proteinExistence type="predicted"/>
<accession>A0A8S1HX67</accession>
<dbReference type="InterPro" id="IPR027913">
    <property type="entry name" value="DUF4473"/>
</dbReference>
<dbReference type="PANTHER" id="PTHR33272">
    <property type="entry name" value="PROTEIN CBG22877-RELATED"/>
    <property type="match status" value="1"/>
</dbReference>
<feature type="chain" id="PRO_5035740817" description="SXP/RAL-2 family protein Ani s 5-like cation-binding domain-containing protein" evidence="1">
    <location>
        <begin position="20"/>
        <end position="114"/>
    </location>
</feature>
<name>A0A8S1HX67_9PELO</name>
<keyword evidence="3" id="KW-1185">Reference proteome</keyword>
<dbReference type="AlphaFoldDB" id="A0A8S1HX67"/>
<dbReference type="Pfam" id="PF14747">
    <property type="entry name" value="DUF4473"/>
    <property type="match status" value="1"/>
</dbReference>
<feature type="signal peptide" evidence="1">
    <location>
        <begin position="1"/>
        <end position="19"/>
    </location>
</feature>
<keyword evidence="1" id="KW-0732">Signal</keyword>
<dbReference type="OrthoDB" id="5841586at2759"/>
<gene>
    <name evidence="2" type="ORF">CAUJ_LOCUS16084</name>
</gene>